<reference evidence="2" key="1">
    <citation type="submission" date="2016-11" db="UniProtKB">
        <authorList>
            <consortium name="WormBaseParasite"/>
        </authorList>
    </citation>
    <scope>IDENTIFICATION</scope>
    <source>
        <strain evidence="2">KR3021</strain>
    </source>
</reference>
<organism evidence="1 2">
    <name type="scientific">Rhabditophanes sp. KR3021</name>
    <dbReference type="NCBI Taxonomy" id="114890"/>
    <lineage>
        <taxon>Eukaryota</taxon>
        <taxon>Metazoa</taxon>
        <taxon>Ecdysozoa</taxon>
        <taxon>Nematoda</taxon>
        <taxon>Chromadorea</taxon>
        <taxon>Rhabditida</taxon>
        <taxon>Tylenchina</taxon>
        <taxon>Panagrolaimomorpha</taxon>
        <taxon>Strongyloidoidea</taxon>
        <taxon>Alloionematidae</taxon>
        <taxon>Rhabditophanes</taxon>
    </lineage>
</organism>
<dbReference type="Proteomes" id="UP000095286">
    <property type="component" value="Unplaced"/>
</dbReference>
<evidence type="ECO:0000313" key="2">
    <source>
        <dbReference type="WBParaSite" id="RSKR_0000347400.1"/>
    </source>
</evidence>
<protein>
    <submittedName>
        <fullName evidence="2">Rho-GAP domain-containing protein</fullName>
    </submittedName>
</protein>
<sequence length="213" mass="22900">MLRLIISHLRKVADKADENLMTVGNLGVCFGPTLLRPKEETMAAIMDIKFCNVVVEVLIGNCHQIFETQPPLSLDLCPPKPSHNMVQISPPATTESSQLIGPNNANNTVSKGTINNNRLRHKQPPQTLTVIYDSPSGKRSETQSAEDLSSTTNSKNSTDSLNSSGSEKSNGLISQKTSPLASSTTNGPNNPLQPKTKSTASYAPLYNPQASET</sequence>
<evidence type="ECO:0000313" key="1">
    <source>
        <dbReference type="Proteomes" id="UP000095286"/>
    </source>
</evidence>
<dbReference type="WBParaSite" id="RSKR_0000347400.1">
    <property type="protein sequence ID" value="RSKR_0000347400.1"/>
    <property type="gene ID" value="RSKR_0000347400"/>
</dbReference>
<accession>A0AC35TQW1</accession>
<proteinExistence type="predicted"/>
<name>A0AC35TQW1_9BILA</name>